<dbReference type="InterPro" id="IPR052663">
    <property type="entry name" value="RF_glutamine_MTase_cyano"/>
</dbReference>
<proteinExistence type="inferred from homology"/>
<dbReference type="Gene3D" id="3.40.50.150">
    <property type="entry name" value="Vaccinia Virus protein VP39"/>
    <property type="match status" value="1"/>
</dbReference>
<dbReference type="InterPro" id="IPR029063">
    <property type="entry name" value="SAM-dependent_MTases_sf"/>
</dbReference>
<evidence type="ECO:0000313" key="7">
    <source>
        <dbReference type="Proteomes" id="UP000640531"/>
    </source>
</evidence>
<dbReference type="GO" id="GO:0032259">
    <property type="term" value="P:methylation"/>
    <property type="evidence" value="ECO:0007669"/>
    <property type="project" value="UniProtKB-KW"/>
</dbReference>
<dbReference type="GO" id="GO:0102559">
    <property type="term" value="F:peptide chain release factor N(5)-glutamine methyltransferase activity"/>
    <property type="evidence" value="ECO:0007669"/>
    <property type="project" value="UniProtKB-EC"/>
</dbReference>
<accession>A0ABR8FKJ4</accession>
<feature type="binding site" evidence="4">
    <location>
        <position position="194"/>
    </location>
    <ligand>
        <name>S-adenosyl-L-methionine</name>
        <dbReference type="ChEBI" id="CHEBI:59789"/>
    </ligand>
</feature>
<keyword evidence="2 4" id="KW-0808">Transferase</keyword>
<dbReference type="InterPro" id="IPR002052">
    <property type="entry name" value="DNA_methylase_N6_adenine_CS"/>
</dbReference>
<protein>
    <recommendedName>
        <fullName evidence="4">Release factor glutamine methyltransferase</fullName>
        <shortName evidence="4">RF MTase</shortName>
        <ecNumber evidence="4">2.1.1.297</ecNumber>
    </recommendedName>
    <alternativeName>
        <fullName evidence="4">N5-glutamine methyltransferase PrmC</fullName>
    </alternativeName>
    <alternativeName>
        <fullName evidence="4">Protein-(glutamine-N5) MTase PrmC</fullName>
    </alternativeName>
    <alternativeName>
        <fullName evidence="4">Protein-glutamine N-methyltransferase PrmC</fullName>
    </alternativeName>
</protein>
<organism evidence="6 7">
    <name type="scientific">Anabaena lutea FACHB-196</name>
    <dbReference type="NCBI Taxonomy" id="2692881"/>
    <lineage>
        <taxon>Bacteria</taxon>
        <taxon>Bacillati</taxon>
        <taxon>Cyanobacteriota</taxon>
        <taxon>Cyanophyceae</taxon>
        <taxon>Nostocales</taxon>
        <taxon>Nostocaceae</taxon>
        <taxon>Anabaena</taxon>
    </lineage>
</organism>
<dbReference type="RefSeq" id="WP_190718915.1">
    <property type="nucleotide sequence ID" value="NZ_JACJST010000027.1"/>
</dbReference>
<dbReference type="Proteomes" id="UP000640531">
    <property type="component" value="Unassembled WGS sequence"/>
</dbReference>
<feature type="binding site" evidence="4">
    <location>
        <position position="211"/>
    </location>
    <ligand>
        <name>S-adenosyl-L-methionine</name>
        <dbReference type="ChEBI" id="CHEBI:59789"/>
    </ligand>
</feature>
<evidence type="ECO:0000256" key="4">
    <source>
        <dbReference type="HAMAP-Rule" id="MF_02126"/>
    </source>
</evidence>
<evidence type="ECO:0000256" key="1">
    <source>
        <dbReference type="ARBA" id="ARBA00022603"/>
    </source>
</evidence>
<evidence type="ECO:0000313" key="6">
    <source>
        <dbReference type="EMBL" id="MBD2570658.1"/>
    </source>
</evidence>
<dbReference type="PANTHER" id="PTHR47441">
    <property type="match status" value="1"/>
</dbReference>
<evidence type="ECO:0000256" key="3">
    <source>
        <dbReference type="ARBA" id="ARBA00022691"/>
    </source>
</evidence>
<sequence length="321" mass="36038">MENQQPKVISGVEIWQWRNIAIQTAIAHDVSPLEVDWLLQEIAGLDRLALRLESFKAWNHIQMQLSLEELDQLWQRRLYDRLPVQYIAGVTPWRLFKLAVSSAVLIPRPETEMLIDLAVAAANQCKDVPWNVSTQQHWADLGTGSGAIALGLAEVLTNATIHAVDLSAEALAVAKTNAENLGFGERIKFYQGSWWQPLESLKGQFSGMVSNPPYIPSDTVMTLQPEVVKHEPHLALDGGFDGLDYIRHLIAISPQYLRPGGVWLIEMMAGQADIVRELLENNGNYYNISIHADLAGIERFAVAYIKMSDSDKKDNYTHFIL</sequence>
<keyword evidence="3 4" id="KW-0949">S-adenosyl-L-methionine</keyword>
<dbReference type="NCBIfam" id="TIGR00536">
    <property type="entry name" value="hemK_fam"/>
    <property type="match status" value="1"/>
</dbReference>
<evidence type="ECO:0000256" key="2">
    <source>
        <dbReference type="ARBA" id="ARBA00022679"/>
    </source>
</evidence>
<feature type="domain" description="Methyltransferase" evidence="5">
    <location>
        <begin position="140"/>
        <end position="287"/>
    </location>
</feature>
<dbReference type="Pfam" id="PF13847">
    <property type="entry name" value="Methyltransf_31"/>
    <property type="match status" value="1"/>
</dbReference>
<dbReference type="Gene3D" id="1.10.8.10">
    <property type="entry name" value="DNA helicase RuvA subunit, C-terminal domain"/>
    <property type="match status" value="1"/>
</dbReference>
<keyword evidence="7" id="KW-1185">Reference proteome</keyword>
<dbReference type="SUPFAM" id="SSF53335">
    <property type="entry name" value="S-adenosyl-L-methionine-dependent methyltransferases"/>
    <property type="match status" value="1"/>
</dbReference>
<feature type="binding site" evidence="4">
    <location>
        <begin position="211"/>
        <end position="214"/>
    </location>
    <ligand>
        <name>substrate</name>
    </ligand>
</feature>
<dbReference type="HAMAP" id="MF_02126">
    <property type="entry name" value="RF_methyltr_PrmC"/>
    <property type="match status" value="1"/>
</dbReference>
<dbReference type="NCBIfam" id="TIGR03534">
    <property type="entry name" value="RF_mod_PrmC"/>
    <property type="match status" value="1"/>
</dbReference>
<evidence type="ECO:0000259" key="5">
    <source>
        <dbReference type="Pfam" id="PF13847"/>
    </source>
</evidence>
<dbReference type="InterPro" id="IPR025714">
    <property type="entry name" value="Methyltranfer_dom"/>
</dbReference>
<reference evidence="6 7" key="1">
    <citation type="journal article" date="2020" name="ISME J.">
        <title>Comparative genomics reveals insights into cyanobacterial evolution and habitat adaptation.</title>
        <authorList>
            <person name="Chen M.Y."/>
            <person name="Teng W.K."/>
            <person name="Zhao L."/>
            <person name="Hu C.X."/>
            <person name="Zhou Y.K."/>
            <person name="Han B.P."/>
            <person name="Song L.R."/>
            <person name="Shu W.S."/>
        </authorList>
    </citation>
    <scope>NUCLEOTIDE SEQUENCE [LARGE SCALE GENOMIC DNA]</scope>
    <source>
        <strain evidence="6 7">FACHB-196</strain>
    </source>
</reference>
<dbReference type="PANTHER" id="PTHR47441:SF3">
    <property type="entry name" value="RELEASE FACTOR GLUTAMINE METHYLTRANSFERASE"/>
    <property type="match status" value="1"/>
</dbReference>
<comment type="catalytic activity">
    <reaction evidence="4">
        <text>L-glutaminyl-[peptide chain release factor] + S-adenosyl-L-methionine = N(5)-methyl-L-glutaminyl-[peptide chain release factor] + S-adenosyl-L-homocysteine + H(+)</text>
        <dbReference type="Rhea" id="RHEA:42896"/>
        <dbReference type="Rhea" id="RHEA-COMP:10271"/>
        <dbReference type="Rhea" id="RHEA-COMP:10272"/>
        <dbReference type="ChEBI" id="CHEBI:15378"/>
        <dbReference type="ChEBI" id="CHEBI:30011"/>
        <dbReference type="ChEBI" id="CHEBI:57856"/>
        <dbReference type="ChEBI" id="CHEBI:59789"/>
        <dbReference type="ChEBI" id="CHEBI:61891"/>
        <dbReference type="EC" id="2.1.1.297"/>
    </reaction>
</comment>
<keyword evidence="1 4" id="KW-0489">Methyltransferase</keyword>
<dbReference type="PROSITE" id="PS00092">
    <property type="entry name" value="N6_MTASE"/>
    <property type="match status" value="1"/>
</dbReference>
<dbReference type="InterPro" id="IPR004556">
    <property type="entry name" value="HemK-like"/>
</dbReference>
<feature type="binding site" evidence="4">
    <location>
        <position position="165"/>
    </location>
    <ligand>
        <name>S-adenosyl-L-methionine</name>
        <dbReference type="ChEBI" id="CHEBI:59789"/>
    </ligand>
</feature>
<gene>
    <name evidence="4 6" type="primary">prmC</name>
    <name evidence="6" type="ORF">H6G59_22730</name>
</gene>
<dbReference type="InterPro" id="IPR019874">
    <property type="entry name" value="RF_methyltr_PrmC"/>
</dbReference>
<dbReference type="CDD" id="cd02440">
    <property type="entry name" value="AdoMet_MTases"/>
    <property type="match status" value="1"/>
</dbReference>
<name>A0ABR8FKJ4_9NOST</name>
<comment type="function">
    <text evidence="4">Methylates the class 1 translation termination release factors RF1/PrfA and RF2/PrfB on the glutamine residue of the universally conserved GGQ motif.</text>
</comment>
<dbReference type="EC" id="2.1.1.297" evidence="4"/>
<comment type="similarity">
    <text evidence="4">Belongs to the protein N5-glutamine methyltransferase family. PrmC subfamily.</text>
</comment>
<comment type="caution">
    <text evidence="6">The sequence shown here is derived from an EMBL/GenBank/DDBJ whole genome shotgun (WGS) entry which is preliminary data.</text>
</comment>
<feature type="binding site" evidence="4">
    <location>
        <begin position="142"/>
        <end position="146"/>
    </location>
    <ligand>
        <name>S-adenosyl-L-methionine</name>
        <dbReference type="ChEBI" id="CHEBI:59789"/>
    </ligand>
</feature>
<dbReference type="EMBL" id="JACJST010000027">
    <property type="protein sequence ID" value="MBD2570658.1"/>
    <property type="molecule type" value="Genomic_DNA"/>
</dbReference>